<evidence type="ECO:0000256" key="1">
    <source>
        <dbReference type="ARBA" id="ARBA00004123"/>
    </source>
</evidence>
<dbReference type="Gene3D" id="1.10.10.60">
    <property type="entry name" value="Homeodomain-like"/>
    <property type="match status" value="1"/>
</dbReference>
<organism evidence="10">
    <name type="scientific">Latimeria menadoensis</name>
    <name type="common">Indonesian coelacanth</name>
    <dbReference type="NCBI Taxonomy" id="106881"/>
    <lineage>
        <taxon>Eukaryota</taxon>
        <taxon>Metazoa</taxon>
        <taxon>Chordata</taxon>
        <taxon>Craniata</taxon>
        <taxon>Vertebrata</taxon>
        <taxon>Euteleostomi</taxon>
        <taxon>Coelacanthiformes</taxon>
        <taxon>Coelacanthidae</taxon>
        <taxon>Latimeria</taxon>
    </lineage>
</organism>
<dbReference type="SMART" id="SM00389">
    <property type="entry name" value="HOX"/>
    <property type="match status" value="1"/>
</dbReference>
<dbReference type="GO" id="GO:0005634">
    <property type="term" value="C:nucleus"/>
    <property type="evidence" value="ECO:0007669"/>
    <property type="project" value="UniProtKB-SubCell"/>
</dbReference>
<keyword evidence="5 6" id="KW-0539">Nucleus</keyword>
<evidence type="ECO:0000256" key="3">
    <source>
        <dbReference type="ARBA" id="ARBA00023125"/>
    </source>
</evidence>
<dbReference type="Pfam" id="PF00046">
    <property type="entry name" value="Homeodomain"/>
    <property type="match status" value="1"/>
</dbReference>
<dbReference type="PROSITE" id="PS50071">
    <property type="entry name" value="HOMEOBOX_2"/>
    <property type="match status" value="1"/>
</dbReference>
<proteinExistence type="inferred from homology"/>
<sequence length="232" mass="26045">MIFPGNWGYSSSISPSTQASRSLPHTDELGFAAVHTSYEMESLEGHRFTQLQNGETQFFPRASYSTCSRVEYPGVNRTLAMPLELSRPANLTGQVQTDNVDQGLRMAFSHSAYCGPHFTPGSLNPGMSNSPHSLALSFHSSWPPQQVLQIRQRKKRVPYSKHQITELERAFEENRFLTPEIRQNISVKLGLTERQVKIWFQNQRQKEKKLLLRQPSGTSGPLVASTIGAGQT</sequence>
<keyword evidence="4 6" id="KW-0371">Homeobox</keyword>
<feature type="compositionally biased region" description="Polar residues" evidence="8">
    <location>
        <begin position="8"/>
        <end position="22"/>
    </location>
</feature>
<comment type="similarity">
    <text evidence="2">Belongs to the Abd-B homeobox family.</text>
</comment>
<protein>
    <submittedName>
        <fullName evidence="10">HoxA14</fullName>
    </submittedName>
</protein>
<evidence type="ECO:0000259" key="9">
    <source>
        <dbReference type="PROSITE" id="PS50071"/>
    </source>
</evidence>
<dbReference type="AlphaFoldDB" id="B8Y8M7"/>
<evidence type="ECO:0000256" key="7">
    <source>
        <dbReference type="RuleBase" id="RU000682"/>
    </source>
</evidence>
<feature type="domain" description="Homeobox" evidence="9">
    <location>
        <begin position="150"/>
        <end position="210"/>
    </location>
</feature>
<dbReference type="GO" id="GO:0000981">
    <property type="term" value="F:DNA-binding transcription factor activity, RNA polymerase II-specific"/>
    <property type="evidence" value="ECO:0007669"/>
    <property type="project" value="InterPro"/>
</dbReference>
<dbReference type="InterPro" id="IPR001356">
    <property type="entry name" value="HD"/>
</dbReference>
<dbReference type="InterPro" id="IPR009057">
    <property type="entry name" value="Homeodomain-like_sf"/>
</dbReference>
<dbReference type="GO" id="GO:0003677">
    <property type="term" value="F:DNA binding"/>
    <property type="evidence" value="ECO:0007669"/>
    <property type="project" value="UniProtKB-UniRule"/>
</dbReference>
<accession>B8Y8M7</accession>
<dbReference type="SUPFAM" id="SSF46689">
    <property type="entry name" value="Homeodomain-like"/>
    <property type="match status" value="1"/>
</dbReference>
<keyword evidence="3 6" id="KW-0238">DNA-binding</keyword>
<reference evidence="10" key="1">
    <citation type="journal article" date="2010" name="Proc. Natl. Acad. Sci. U.S.A.">
        <title>Complete HOX cluster characterization of the coelacanth provides further evidence for slow evolution of its genome.</title>
        <authorList>
            <person name="Amemiya C.T."/>
            <person name="Powers T.P."/>
            <person name="Prohaska S.J."/>
            <person name="Grimwood J."/>
            <person name="Schmutz J."/>
            <person name="Dickson M."/>
            <person name="Miyake T."/>
            <person name="Schoenborn M.A."/>
            <person name="Myers R.M."/>
            <person name="Ruddle F.H."/>
            <person name="Stadler P.F."/>
        </authorList>
    </citation>
    <scope>NUCLEOTIDE SEQUENCE</scope>
</reference>
<comment type="subcellular location">
    <subcellularLocation>
        <location evidence="1 6 7">Nucleus</location>
    </subcellularLocation>
</comment>
<evidence type="ECO:0000256" key="6">
    <source>
        <dbReference type="PROSITE-ProRule" id="PRU00108"/>
    </source>
</evidence>
<evidence type="ECO:0000256" key="2">
    <source>
        <dbReference type="ARBA" id="ARBA00006317"/>
    </source>
</evidence>
<dbReference type="InterPro" id="IPR046333">
    <property type="entry name" value="HXA10/ABDB-like"/>
</dbReference>
<dbReference type="InterPro" id="IPR017970">
    <property type="entry name" value="Homeobox_CS"/>
</dbReference>
<feature type="region of interest" description="Disordered" evidence="8">
    <location>
        <begin position="1"/>
        <end position="22"/>
    </location>
</feature>
<dbReference type="EMBL" id="FJ497005">
    <property type="protein sequence ID" value="ACL81433.1"/>
    <property type="molecule type" value="Genomic_DNA"/>
</dbReference>
<evidence type="ECO:0000256" key="4">
    <source>
        <dbReference type="ARBA" id="ARBA00023155"/>
    </source>
</evidence>
<dbReference type="PROSITE" id="PS00027">
    <property type="entry name" value="HOMEOBOX_1"/>
    <property type="match status" value="1"/>
</dbReference>
<evidence type="ECO:0000256" key="8">
    <source>
        <dbReference type="SAM" id="MobiDB-lite"/>
    </source>
</evidence>
<feature type="DNA-binding region" description="Homeobox" evidence="6">
    <location>
        <begin position="152"/>
        <end position="211"/>
    </location>
</feature>
<dbReference type="PANTHER" id="PTHR45874">
    <property type="entry name" value="HOMEOBOX PROTEIN ABDOMINAL-B"/>
    <property type="match status" value="1"/>
</dbReference>
<dbReference type="CDD" id="cd00086">
    <property type="entry name" value="homeodomain"/>
    <property type="match status" value="1"/>
</dbReference>
<evidence type="ECO:0000313" key="10">
    <source>
        <dbReference type="EMBL" id="ACL81433.1"/>
    </source>
</evidence>
<name>B8Y8M7_LATME</name>
<evidence type="ECO:0000256" key="5">
    <source>
        <dbReference type="ARBA" id="ARBA00023242"/>
    </source>
</evidence>